<reference evidence="1" key="1">
    <citation type="submission" date="2020-09" db="EMBL/GenBank/DDBJ databases">
        <title>Genome-Enabled Discovery of Anthraquinone Biosynthesis in Senna tora.</title>
        <authorList>
            <person name="Kang S.-H."/>
            <person name="Pandey R.P."/>
            <person name="Lee C.-M."/>
            <person name="Sim J.-S."/>
            <person name="Jeong J.-T."/>
            <person name="Choi B.-S."/>
            <person name="Jung M."/>
            <person name="Ginzburg D."/>
            <person name="Zhao K."/>
            <person name="Won S.Y."/>
            <person name="Oh T.-J."/>
            <person name="Yu Y."/>
            <person name="Kim N.-H."/>
            <person name="Lee O.R."/>
            <person name="Lee T.-H."/>
            <person name="Bashyal P."/>
            <person name="Kim T.-S."/>
            <person name="Lee W.-H."/>
            <person name="Kawkins C."/>
            <person name="Kim C.-K."/>
            <person name="Kim J.S."/>
            <person name="Ahn B.O."/>
            <person name="Rhee S.Y."/>
            <person name="Sohng J.K."/>
        </authorList>
    </citation>
    <scope>NUCLEOTIDE SEQUENCE</scope>
    <source>
        <tissue evidence="1">Leaf</tissue>
    </source>
</reference>
<gene>
    <name evidence="1" type="ORF">G2W53_002573</name>
</gene>
<dbReference type="EMBL" id="JAAIUW010000002">
    <property type="protein sequence ID" value="KAF7840275.1"/>
    <property type="molecule type" value="Genomic_DNA"/>
</dbReference>
<dbReference type="Proteomes" id="UP000634136">
    <property type="component" value="Unassembled WGS sequence"/>
</dbReference>
<keyword evidence="2" id="KW-1185">Reference proteome</keyword>
<evidence type="ECO:0000313" key="2">
    <source>
        <dbReference type="Proteomes" id="UP000634136"/>
    </source>
</evidence>
<organism evidence="1 2">
    <name type="scientific">Senna tora</name>
    <dbReference type="NCBI Taxonomy" id="362788"/>
    <lineage>
        <taxon>Eukaryota</taxon>
        <taxon>Viridiplantae</taxon>
        <taxon>Streptophyta</taxon>
        <taxon>Embryophyta</taxon>
        <taxon>Tracheophyta</taxon>
        <taxon>Spermatophyta</taxon>
        <taxon>Magnoliopsida</taxon>
        <taxon>eudicotyledons</taxon>
        <taxon>Gunneridae</taxon>
        <taxon>Pentapetalae</taxon>
        <taxon>rosids</taxon>
        <taxon>fabids</taxon>
        <taxon>Fabales</taxon>
        <taxon>Fabaceae</taxon>
        <taxon>Caesalpinioideae</taxon>
        <taxon>Cassia clade</taxon>
        <taxon>Senna</taxon>
    </lineage>
</organism>
<name>A0A834X905_9FABA</name>
<evidence type="ECO:0000313" key="1">
    <source>
        <dbReference type="EMBL" id="KAF7840275.1"/>
    </source>
</evidence>
<protein>
    <submittedName>
        <fullName evidence="1">Uncharacterized protein</fullName>
    </submittedName>
</protein>
<dbReference type="AlphaFoldDB" id="A0A834X905"/>
<comment type="caution">
    <text evidence="1">The sequence shown here is derived from an EMBL/GenBank/DDBJ whole genome shotgun (WGS) entry which is preliminary data.</text>
</comment>
<sequence>MASSVFKDPHSIIQIMLARPLLVAKDSNLNLLSYSK</sequence>
<proteinExistence type="predicted"/>
<accession>A0A834X905</accession>